<organism evidence="3 4">
    <name type="scientific">Kaistia soli DSM 19436</name>
    <dbReference type="NCBI Taxonomy" id="1122133"/>
    <lineage>
        <taxon>Bacteria</taxon>
        <taxon>Pseudomonadati</taxon>
        <taxon>Pseudomonadota</taxon>
        <taxon>Alphaproteobacteria</taxon>
        <taxon>Hyphomicrobiales</taxon>
        <taxon>Kaistiaceae</taxon>
        <taxon>Kaistia</taxon>
    </lineage>
</organism>
<feature type="signal peptide" evidence="2">
    <location>
        <begin position="1"/>
        <end position="23"/>
    </location>
</feature>
<sequence>MNAAFRLALLAGMLVLALRQSSAEQLVVALSTDHVKISSSFTGTGVTVFGAIERDAGTISRGGVYDIVVVVRGPDETLVTRRKERVAGIWLNRAARTFLDMPSFYAVHSSRPLNDIAPAETLTRYQIGFDYLAFRAREGRPEPGDEAFRDAFVRLKREAGLYRDAPYGVTFPGSAVFQTTVDVPANVPVGTYRVSVFLFRDSAMLAANSAAFGIAKTGFEQFTFDLARRNGYFYGLICIALALLTGWLAGVLFRRD</sequence>
<keyword evidence="1" id="KW-0812">Transmembrane</keyword>
<feature type="chain" id="PRO_5012093037" description="TIGR02186 family protein" evidence="2">
    <location>
        <begin position="24"/>
        <end position="256"/>
    </location>
</feature>
<keyword evidence="4" id="KW-1185">Reference proteome</keyword>
<protein>
    <recommendedName>
        <fullName evidence="5">TIGR02186 family protein</fullName>
    </recommendedName>
</protein>
<dbReference type="Pfam" id="PF09608">
    <property type="entry name" value="Alph_Pro_TM"/>
    <property type="match status" value="1"/>
</dbReference>
<dbReference type="STRING" id="1122133.SAMN02745157_4565"/>
<keyword evidence="2" id="KW-0732">Signal</keyword>
<dbReference type="AlphaFoldDB" id="A0A1M5LDB9"/>
<proteinExistence type="predicted"/>
<evidence type="ECO:0000256" key="1">
    <source>
        <dbReference type="SAM" id="Phobius"/>
    </source>
</evidence>
<evidence type="ECO:0000313" key="3">
    <source>
        <dbReference type="EMBL" id="SHG63018.1"/>
    </source>
</evidence>
<evidence type="ECO:0008006" key="5">
    <source>
        <dbReference type="Google" id="ProtNLM"/>
    </source>
</evidence>
<accession>A0A1M5LDB9</accession>
<reference evidence="3 4" key="1">
    <citation type="submission" date="2016-11" db="EMBL/GenBank/DDBJ databases">
        <authorList>
            <person name="Jaros S."/>
            <person name="Januszkiewicz K."/>
            <person name="Wedrychowicz H."/>
        </authorList>
    </citation>
    <scope>NUCLEOTIDE SEQUENCE [LARGE SCALE GENOMIC DNA]</scope>
    <source>
        <strain evidence="3 4">DSM 19436</strain>
    </source>
</reference>
<dbReference type="RefSeq" id="WP_084527819.1">
    <property type="nucleotide sequence ID" value="NZ_FQUP01000006.1"/>
</dbReference>
<dbReference type="InterPro" id="IPR019088">
    <property type="entry name" value="CHP02186-rel_TM"/>
</dbReference>
<dbReference type="Proteomes" id="UP000184485">
    <property type="component" value="Unassembled WGS sequence"/>
</dbReference>
<dbReference type="NCBIfam" id="TIGR02186">
    <property type="entry name" value="alph_Pro_TM"/>
    <property type="match status" value="1"/>
</dbReference>
<dbReference type="EMBL" id="FQUP01000006">
    <property type="protein sequence ID" value="SHG63018.1"/>
    <property type="molecule type" value="Genomic_DNA"/>
</dbReference>
<dbReference type="OrthoDB" id="9815212at2"/>
<keyword evidence="1" id="KW-1133">Transmembrane helix</keyword>
<feature type="transmembrane region" description="Helical" evidence="1">
    <location>
        <begin position="232"/>
        <end position="253"/>
    </location>
</feature>
<gene>
    <name evidence="3" type="ORF">SAMN02745157_4565</name>
</gene>
<name>A0A1M5LDB9_9HYPH</name>
<keyword evidence="1" id="KW-0472">Membrane</keyword>
<evidence type="ECO:0000313" key="4">
    <source>
        <dbReference type="Proteomes" id="UP000184485"/>
    </source>
</evidence>
<evidence type="ECO:0000256" key="2">
    <source>
        <dbReference type="SAM" id="SignalP"/>
    </source>
</evidence>